<evidence type="ECO:0000256" key="5">
    <source>
        <dbReference type="HAMAP-Rule" id="MF_00265"/>
    </source>
</evidence>
<dbReference type="GO" id="GO:0090729">
    <property type="term" value="F:toxin activity"/>
    <property type="evidence" value="ECO:0007669"/>
    <property type="project" value="UniProtKB-KW"/>
</dbReference>
<comment type="function">
    <text evidence="5">Toxic component of a toxin-antitoxin (TA) system. An RNase.</text>
</comment>
<dbReference type="AlphaFoldDB" id="A0A1W2EVF6"/>
<protein>
    <recommendedName>
        <fullName evidence="5">Ribonuclease VapC</fullName>
        <shortName evidence="5">RNase VapC</shortName>
        <ecNumber evidence="5">3.1.-.-</ecNumber>
    </recommendedName>
    <alternativeName>
        <fullName evidence="5">Toxin VapC</fullName>
    </alternativeName>
</protein>
<dbReference type="SUPFAM" id="SSF88723">
    <property type="entry name" value="PIN domain-like"/>
    <property type="match status" value="1"/>
</dbReference>
<evidence type="ECO:0000259" key="6">
    <source>
        <dbReference type="Pfam" id="PF01850"/>
    </source>
</evidence>
<keyword evidence="2 5" id="KW-0540">Nuclease</keyword>
<name>A0A1W2EVF6_9HYPH</name>
<dbReference type="CDD" id="cd09871">
    <property type="entry name" value="PIN_MtVapC28-VapC30-like"/>
    <property type="match status" value="1"/>
</dbReference>
<evidence type="ECO:0000256" key="2">
    <source>
        <dbReference type="ARBA" id="ARBA00022722"/>
    </source>
</evidence>
<evidence type="ECO:0000313" key="8">
    <source>
        <dbReference type="Proteomes" id="UP000192656"/>
    </source>
</evidence>
<dbReference type="STRING" id="937218.SAMN06297251_13815"/>
<keyword evidence="3 5" id="KW-0479">Metal-binding</keyword>
<feature type="binding site" evidence="5">
    <location>
        <position position="114"/>
    </location>
    <ligand>
        <name>Mg(2+)</name>
        <dbReference type="ChEBI" id="CHEBI:18420"/>
    </ligand>
</feature>
<dbReference type="GO" id="GO:0016787">
    <property type="term" value="F:hydrolase activity"/>
    <property type="evidence" value="ECO:0007669"/>
    <property type="project" value="UniProtKB-KW"/>
</dbReference>
<dbReference type="InterPro" id="IPR002716">
    <property type="entry name" value="PIN_dom"/>
</dbReference>
<dbReference type="RefSeq" id="WP_084413072.1">
    <property type="nucleotide sequence ID" value="NZ_FWXR01000038.1"/>
</dbReference>
<dbReference type="Proteomes" id="UP000192656">
    <property type="component" value="Unassembled WGS sequence"/>
</dbReference>
<dbReference type="GO" id="GO:0000287">
    <property type="term" value="F:magnesium ion binding"/>
    <property type="evidence" value="ECO:0007669"/>
    <property type="project" value="UniProtKB-UniRule"/>
</dbReference>
<dbReference type="OrthoDB" id="32625at2"/>
<dbReference type="InterPro" id="IPR022907">
    <property type="entry name" value="VapC_family"/>
</dbReference>
<keyword evidence="5" id="KW-0460">Magnesium</keyword>
<keyword evidence="5" id="KW-0800">Toxin</keyword>
<gene>
    <name evidence="5" type="primary">vapC</name>
    <name evidence="7" type="ORF">SAMN06297251_13815</name>
</gene>
<dbReference type="EMBL" id="FWXR01000038">
    <property type="protein sequence ID" value="SMD13683.1"/>
    <property type="molecule type" value="Genomic_DNA"/>
</dbReference>
<evidence type="ECO:0000313" key="7">
    <source>
        <dbReference type="EMBL" id="SMD13683.1"/>
    </source>
</evidence>
<proteinExistence type="inferred from homology"/>
<evidence type="ECO:0000256" key="4">
    <source>
        <dbReference type="ARBA" id="ARBA00022801"/>
    </source>
</evidence>
<dbReference type="Gene3D" id="3.40.50.1010">
    <property type="entry name" value="5'-nuclease"/>
    <property type="match status" value="1"/>
</dbReference>
<feature type="domain" description="PIN" evidence="6">
    <location>
        <begin position="1"/>
        <end position="139"/>
    </location>
</feature>
<organism evidence="7 8">
    <name type="scientific">Fulvimarina manganoxydans</name>
    <dbReference type="NCBI Taxonomy" id="937218"/>
    <lineage>
        <taxon>Bacteria</taxon>
        <taxon>Pseudomonadati</taxon>
        <taxon>Pseudomonadota</taxon>
        <taxon>Alphaproteobacteria</taxon>
        <taxon>Hyphomicrobiales</taxon>
        <taxon>Aurantimonadaceae</taxon>
        <taxon>Fulvimarina</taxon>
    </lineage>
</organism>
<dbReference type="InterPro" id="IPR029060">
    <property type="entry name" value="PIN-like_dom_sf"/>
</dbReference>
<evidence type="ECO:0000256" key="3">
    <source>
        <dbReference type="ARBA" id="ARBA00022723"/>
    </source>
</evidence>
<sequence length="141" mass="15239">MFIDASAIVAIIKREPDADALLYALDQTGETRFSSPIARFEATVSLAVQLARAHGRPTATANDFKEADNLVSALFDALRVKEIELTEEIGEEARRAVQNFGKVSGHPAKLNMGDCFAYAAAKTLGMPLLHKGDDFSKTDLA</sequence>
<dbReference type="Pfam" id="PF01850">
    <property type="entry name" value="PIN"/>
    <property type="match status" value="1"/>
</dbReference>
<accession>A0A1W2EVF6</accession>
<evidence type="ECO:0000256" key="1">
    <source>
        <dbReference type="ARBA" id="ARBA00022649"/>
    </source>
</evidence>
<dbReference type="HAMAP" id="MF_00265">
    <property type="entry name" value="VapC_Nob1"/>
    <property type="match status" value="1"/>
</dbReference>
<feature type="binding site" evidence="5">
    <location>
        <position position="4"/>
    </location>
    <ligand>
        <name>Mg(2+)</name>
        <dbReference type="ChEBI" id="CHEBI:18420"/>
    </ligand>
</feature>
<dbReference type="EC" id="3.1.-.-" evidence="5"/>
<comment type="cofactor">
    <cofactor evidence="5">
        <name>Mg(2+)</name>
        <dbReference type="ChEBI" id="CHEBI:18420"/>
    </cofactor>
</comment>
<keyword evidence="4 5" id="KW-0378">Hydrolase</keyword>
<comment type="similarity">
    <text evidence="5">Belongs to the PINc/VapC protein family.</text>
</comment>
<reference evidence="7 8" key="1">
    <citation type="submission" date="2017-04" db="EMBL/GenBank/DDBJ databases">
        <authorList>
            <person name="Afonso C.L."/>
            <person name="Miller P.J."/>
            <person name="Scott M.A."/>
            <person name="Spackman E."/>
            <person name="Goraichik I."/>
            <person name="Dimitrov K.M."/>
            <person name="Suarez D.L."/>
            <person name="Swayne D.E."/>
        </authorList>
    </citation>
    <scope>NUCLEOTIDE SEQUENCE [LARGE SCALE GENOMIC DNA]</scope>
    <source>
        <strain evidence="7 8">CGMCC 1.10972</strain>
    </source>
</reference>
<keyword evidence="8" id="KW-1185">Reference proteome</keyword>
<dbReference type="GO" id="GO:0004540">
    <property type="term" value="F:RNA nuclease activity"/>
    <property type="evidence" value="ECO:0007669"/>
    <property type="project" value="InterPro"/>
</dbReference>
<keyword evidence="1 5" id="KW-1277">Toxin-antitoxin system</keyword>